<dbReference type="KEGG" id="cnk:EG343_08030"/>
<organism evidence="1 2">
    <name type="scientific">Chryseobacterium nakagawai</name>
    <dbReference type="NCBI Taxonomy" id="1241982"/>
    <lineage>
        <taxon>Bacteria</taxon>
        <taxon>Pseudomonadati</taxon>
        <taxon>Bacteroidota</taxon>
        <taxon>Flavobacteriia</taxon>
        <taxon>Flavobacteriales</taxon>
        <taxon>Weeksellaceae</taxon>
        <taxon>Chryseobacterium group</taxon>
        <taxon>Chryseobacterium</taxon>
    </lineage>
</organism>
<accession>A0AAD1DPQ6</accession>
<dbReference type="AlphaFoldDB" id="A0AAD1DPQ6"/>
<gene>
    <name evidence="1" type="ORF">EG343_08030</name>
</gene>
<evidence type="ECO:0000313" key="1">
    <source>
        <dbReference type="EMBL" id="AZA90572.1"/>
    </source>
</evidence>
<name>A0AAD1DPQ6_CHRNA</name>
<reference evidence="1 2" key="1">
    <citation type="submission" date="2018-11" db="EMBL/GenBank/DDBJ databases">
        <title>Proposal to divide the Flavobacteriaceae and reorganize its genera based on Amino Acid Identity values calculated from whole genome sequences.</title>
        <authorList>
            <person name="Nicholson A.C."/>
            <person name="Gulvik C.A."/>
            <person name="Whitney A.M."/>
            <person name="Humrighouse B.W."/>
            <person name="Bell M."/>
            <person name="Holmes B."/>
            <person name="Steigerwalt A.G."/>
            <person name="Villarma A."/>
            <person name="Sheth M."/>
            <person name="Batra D."/>
            <person name="Pryor J."/>
            <person name="Bernardet J.-F."/>
            <person name="Hugo C."/>
            <person name="Kampfer P."/>
            <person name="Newman J."/>
            <person name="McQuiston J.R."/>
        </authorList>
    </citation>
    <scope>NUCLEOTIDE SEQUENCE [LARGE SCALE GENOMIC DNA]</scope>
    <source>
        <strain evidence="1 2">G0041</strain>
    </source>
</reference>
<protein>
    <submittedName>
        <fullName evidence="1">Uncharacterized protein</fullName>
    </submittedName>
</protein>
<proteinExistence type="predicted"/>
<evidence type="ECO:0000313" key="2">
    <source>
        <dbReference type="Proteomes" id="UP000278288"/>
    </source>
</evidence>
<sequence length="172" mass="18996">MSSDLASFNYMSNDERIAGMYRNRPRNTIPDGVYDLVRDEIEYRKDNVKIGPFNIRIPIPTGLNTTRYSGVLYAEVKAMDGTLYSSSNQGQLSAMITSMHTNNGVNRFGGQFLIGTTSDTVISPSIISLGASFGKSAINIVHMTSQYRIISGAMQVRFTQGWGRVTSTAYIK</sequence>
<keyword evidence="2" id="KW-1185">Reference proteome</keyword>
<dbReference type="Proteomes" id="UP000278288">
    <property type="component" value="Chromosome"/>
</dbReference>
<dbReference type="EMBL" id="CP033923">
    <property type="protein sequence ID" value="AZA90572.1"/>
    <property type="molecule type" value="Genomic_DNA"/>
</dbReference>